<reference evidence="2" key="1">
    <citation type="journal article" date="2014" name="Int. J. Syst. Evol. Microbiol.">
        <title>Complete genome sequence of Corynebacterium casei LMG S-19264T (=DSM 44701T), isolated from a smear-ripened cheese.</title>
        <authorList>
            <consortium name="US DOE Joint Genome Institute (JGI-PGF)"/>
            <person name="Walter F."/>
            <person name="Albersmeier A."/>
            <person name="Kalinowski J."/>
            <person name="Ruckert C."/>
        </authorList>
    </citation>
    <scope>NUCLEOTIDE SEQUENCE</scope>
    <source>
        <strain evidence="2">CGMCC 1.15371</strain>
    </source>
</reference>
<dbReference type="Proteomes" id="UP000628775">
    <property type="component" value="Unassembled WGS sequence"/>
</dbReference>
<dbReference type="EMBL" id="BMIR01000003">
    <property type="protein sequence ID" value="GGE33550.1"/>
    <property type="molecule type" value="Genomic_DNA"/>
</dbReference>
<dbReference type="PANTHER" id="PTHR33169">
    <property type="entry name" value="PADR-FAMILY TRANSCRIPTIONAL REGULATOR"/>
    <property type="match status" value="1"/>
</dbReference>
<name>A0A8J2VNA0_9BACL</name>
<dbReference type="InterPro" id="IPR005149">
    <property type="entry name" value="Tscrpt_reg_PadR_N"/>
</dbReference>
<dbReference type="PANTHER" id="PTHR33169:SF26">
    <property type="entry name" value="CONSERVED PROTEIN"/>
    <property type="match status" value="1"/>
</dbReference>
<reference evidence="2" key="2">
    <citation type="submission" date="2020-09" db="EMBL/GenBank/DDBJ databases">
        <authorList>
            <person name="Sun Q."/>
            <person name="Zhou Y."/>
        </authorList>
    </citation>
    <scope>NUCLEOTIDE SEQUENCE</scope>
    <source>
        <strain evidence="2">CGMCC 1.15371</strain>
    </source>
</reference>
<evidence type="ECO:0000313" key="2">
    <source>
        <dbReference type="EMBL" id="GGE33550.1"/>
    </source>
</evidence>
<feature type="domain" description="Transcription regulator PadR N-terminal" evidence="1">
    <location>
        <begin position="6"/>
        <end position="81"/>
    </location>
</feature>
<comment type="caution">
    <text evidence="2">The sequence shown here is derived from an EMBL/GenBank/DDBJ whole genome shotgun (WGS) entry which is preliminary data.</text>
</comment>
<dbReference type="AlphaFoldDB" id="A0A8J2VNA0"/>
<dbReference type="InterPro" id="IPR052509">
    <property type="entry name" value="Metal_resp_DNA-bind_regulator"/>
</dbReference>
<evidence type="ECO:0000313" key="3">
    <source>
        <dbReference type="Proteomes" id="UP000628775"/>
    </source>
</evidence>
<evidence type="ECO:0000259" key="1">
    <source>
        <dbReference type="Pfam" id="PF03551"/>
    </source>
</evidence>
<keyword evidence="3" id="KW-1185">Reference proteome</keyword>
<proteinExistence type="predicted"/>
<dbReference type="InterPro" id="IPR036390">
    <property type="entry name" value="WH_DNA-bd_sf"/>
</dbReference>
<sequence length="181" mass="21712">MYELYILGELMERKLHGYLLHSILNRVVGPMRSISWGVLYPLIHELEENGYIEQAPEGPKERRGKKKKTYQVTEDGKERFKRLMEEPIEYKADYELHFYIKMANFDHVSDDVKIVIYYQYLDYLKSIQRYIDEQAVHVAAQESIPESEKYYLSNIYEHRRSQNEIGIAWVTKQVEAIKEKR</sequence>
<gene>
    <name evidence="2" type="ORF">GCM10011391_10290</name>
</gene>
<dbReference type="Pfam" id="PF03551">
    <property type="entry name" value="PadR"/>
    <property type="match status" value="1"/>
</dbReference>
<dbReference type="Gene3D" id="1.10.10.10">
    <property type="entry name" value="Winged helix-like DNA-binding domain superfamily/Winged helix DNA-binding domain"/>
    <property type="match status" value="1"/>
</dbReference>
<organism evidence="2 3">
    <name type="scientific">Pullulanibacillus camelliae</name>
    <dbReference type="NCBI Taxonomy" id="1707096"/>
    <lineage>
        <taxon>Bacteria</taxon>
        <taxon>Bacillati</taxon>
        <taxon>Bacillota</taxon>
        <taxon>Bacilli</taxon>
        <taxon>Bacillales</taxon>
        <taxon>Sporolactobacillaceae</taxon>
        <taxon>Pullulanibacillus</taxon>
    </lineage>
</organism>
<dbReference type="RefSeq" id="WP_188690113.1">
    <property type="nucleotide sequence ID" value="NZ_BMIR01000003.1"/>
</dbReference>
<accession>A0A8J2VNA0</accession>
<protein>
    <recommendedName>
        <fullName evidence="1">Transcription regulator PadR N-terminal domain-containing protein</fullName>
    </recommendedName>
</protein>
<dbReference type="InterPro" id="IPR036388">
    <property type="entry name" value="WH-like_DNA-bd_sf"/>
</dbReference>
<dbReference type="SUPFAM" id="SSF46785">
    <property type="entry name" value="Winged helix' DNA-binding domain"/>
    <property type="match status" value="1"/>
</dbReference>